<proteinExistence type="predicted"/>
<evidence type="ECO:0000256" key="1">
    <source>
        <dbReference type="ARBA" id="ARBA00022723"/>
    </source>
</evidence>
<dbReference type="PANTHER" id="PTHR23048:SF0">
    <property type="entry name" value="CALMODULIN LIKE 3"/>
    <property type="match status" value="1"/>
</dbReference>
<keyword evidence="2" id="KW-0677">Repeat</keyword>
<keyword evidence="6" id="KW-1185">Reference proteome</keyword>
<feature type="domain" description="EF-hand" evidence="4">
    <location>
        <begin position="21"/>
        <end position="56"/>
    </location>
</feature>
<dbReference type="InterPro" id="IPR002048">
    <property type="entry name" value="EF_hand_dom"/>
</dbReference>
<dbReference type="GO" id="GO:0016460">
    <property type="term" value="C:myosin II complex"/>
    <property type="evidence" value="ECO:0007669"/>
    <property type="project" value="TreeGrafter"/>
</dbReference>
<dbReference type="GO" id="GO:0005509">
    <property type="term" value="F:calcium ion binding"/>
    <property type="evidence" value="ECO:0007669"/>
    <property type="project" value="InterPro"/>
</dbReference>
<sequence length="172" mass="19734">MKARPRLHMRTLLHSDTLTKEQNKELKDSFALFDRNGDGKITLEELGEAMKAIGQDLSSADLKATMNKVDSDGDGQIDYNEFVIMMTTAEESEDHSKDTPKDKADLTELRKYFKTFDKDGDGFIVREELAQVMNKLGDHLKDHELDEMFAEADENKDGKIEFEEFTKMVSRF</sequence>
<evidence type="ECO:0000256" key="3">
    <source>
        <dbReference type="ARBA" id="ARBA00022837"/>
    </source>
</evidence>
<organism evidence="5 6">
    <name type="scientific">Tieghemiomyces parasiticus</name>
    <dbReference type="NCBI Taxonomy" id="78921"/>
    <lineage>
        <taxon>Eukaryota</taxon>
        <taxon>Fungi</taxon>
        <taxon>Fungi incertae sedis</taxon>
        <taxon>Zoopagomycota</taxon>
        <taxon>Kickxellomycotina</taxon>
        <taxon>Dimargaritomycetes</taxon>
        <taxon>Dimargaritales</taxon>
        <taxon>Dimargaritaceae</taxon>
        <taxon>Tieghemiomyces</taxon>
    </lineage>
</organism>
<protein>
    <recommendedName>
        <fullName evidence="4">EF-hand domain-containing protein</fullName>
    </recommendedName>
</protein>
<dbReference type="PROSITE" id="PS00018">
    <property type="entry name" value="EF_HAND_1"/>
    <property type="match status" value="3"/>
</dbReference>
<feature type="domain" description="EF-hand" evidence="4">
    <location>
        <begin position="104"/>
        <end position="139"/>
    </location>
</feature>
<dbReference type="SUPFAM" id="SSF47473">
    <property type="entry name" value="EF-hand"/>
    <property type="match status" value="1"/>
</dbReference>
<dbReference type="PANTHER" id="PTHR23048">
    <property type="entry name" value="MYOSIN LIGHT CHAIN 1, 3"/>
    <property type="match status" value="1"/>
</dbReference>
<comment type="caution">
    <text evidence="5">The sequence shown here is derived from an EMBL/GenBank/DDBJ whole genome shotgun (WGS) entry which is preliminary data.</text>
</comment>
<dbReference type="Gene3D" id="1.10.238.10">
    <property type="entry name" value="EF-hand"/>
    <property type="match status" value="2"/>
</dbReference>
<evidence type="ECO:0000256" key="2">
    <source>
        <dbReference type="ARBA" id="ARBA00022737"/>
    </source>
</evidence>
<dbReference type="EMBL" id="JANBPT010000170">
    <property type="protein sequence ID" value="KAJ1926428.1"/>
    <property type="molecule type" value="Genomic_DNA"/>
</dbReference>
<evidence type="ECO:0000313" key="6">
    <source>
        <dbReference type="Proteomes" id="UP001150569"/>
    </source>
</evidence>
<dbReference type="SMART" id="SM00054">
    <property type="entry name" value="EFh"/>
    <property type="match status" value="4"/>
</dbReference>
<dbReference type="AlphaFoldDB" id="A0A9W8AC68"/>
<dbReference type="PROSITE" id="PS50222">
    <property type="entry name" value="EF_HAND_2"/>
    <property type="match status" value="4"/>
</dbReference>
<evidence type="ECO:0000313" key="5">
    <source>
        <dbReference type="EMBL" id="KAJ1926428.1"/>
    </source>
</evidence>
<keyword evidence="1" id="KW-0479">Metal-binding</keyword>
<keyword evidence="3" id="KW-0106">Calcium</keyword>
<dbReference type="Proteomes" id="UP001150569">
    <property type="component" value="Unassembled WGS sequence"/>
</dbReference>
<gene>
    <name evidence="5" type="ORF">IWQ60_003808</name>
</gene>
<dbReference type="FunFam" id="1.10.238.10:FF:000336">
    <property type="entry name" value="HLH domain-containing protein"/>
    <property type="match status" value="1"/>
</dbReference>
<feature type="domain" description="EF-hand" evidence="4">
    <location>
        <begin position="57"/>
        <end position="92"/>
    </location>
</feature>
<feature type="domain" description="EF-hand" evidence="4">
    <location>
        <begin position="140"/>
        <end position="172"/>
    </location>
</feature>
<dbReference type="OrthoDB" id="26525at2759"/>
<dbReference type="InterPro" id="IPR011992">
    <property type="entry name" value="EF-hand-dom_pair"/>
</dbReference>
<dbReference type="InterPro" id="IPR050230">
    <property type="entry name" value="CALM/Myosin/TropC-like"/>
</dbReference>
<accession>A0A9W8AC68</accession>
<name>A0A9W8AC68_9FUNG</name>
<dbReference type="CDD" id="cd00051">
    <property type="entry name" value="EFh"/>
    <property type="match status" value="2"/>
</dbReference>
<dbReference type="InterPro" id="IPR018247">
    <property type="entry name" value="EF_Hand_1_Ca_BS"/>
</dbReference>
<evidence type="ECO:0000259" key="4">
    <source>
        <dbReference type="PROSITE" id="PS50222"/>
    </source>
</evidence>
<dbReference type="FunFam" id="1.10.238.10:FF:000181">
    <property type="entry name" value="CALML5 isoform 1"/>
    <property type="match status" value="1"/>
</dbReference>
<dbReference type="Pfam" id="PF13499">
    <property type="entry name" value="EF-hand_7"/>
    <property type="match status" value="2"/>
</dbReference>
<reference evidence="5" key="1">
    <citation type="submission" date="2022-07" db="EMBL/GenBank/DDBJ databases">
        <title>Phylogenomic reconstructions and comparative analyses of Kickxellomycotina fungi.</title>
        <authorList>
            <person name="Reynolds N.K."/>
            <person name="Stajich J.E."/>
            <person name="Barry K."/>
            <person name="Grigoriev I.V."/>
            <person name="Crous P."/>
            <person name="Smith M.E."/>
        </authorList>
    </citation>
    <scope>NUCLEOTIDE SEQUENCE</scope>
    <source>
        <strain evidence="5">RSA 861</strain>
    </source>
</reference>